<keyword evidence="1" id="KW-1133">Transmembrane helix</keyword>
<gene>
    <name evidence="2" type="ORF">IAA21_06725</name>
</gene>
<dbReference type="Proteomes" id="UP000824041">
    <property type="component" value="Unassembled WGS sequence"/>
</dbReference>
<dbReference type="AlphaFoldDB" id="A0A9D2DSX4"/>
<evidence type="ECO:0000313" key="3">
    <source>
        <dbReference type="Proteomes" id="UP000824041"/>
    </source>
</evidence>
<evidence type="ECO:0008006" key="4">
    <source>
        <dbReference type="Google" id="ProtNLM"/>
    </source>
</evidence>
<proteinExistence type="predicted"/>
<keyword evidence="1" id="KW-0472">Membrane</keyword>
<evidence type="ECO:0000256" key="1">
    <source>
        <dbReference type="SAM" id="Phobius"/>
    </source>
</evidence>
<name>A0A9D2DSX4_9FIRM</name>
<accession>A0A9D2DSX4</accession>
<dbReference type="EMBL" id="DXBU01000091">
    <property type="protein sequence ID" value="HIZ22475.1"/>
    <property type="molecule type" value="Genomic_DNA"/>
</dbReference>
<organism evidence="2 3">
    <name type="scientific">Candidatus Blautia faecigallinarum</name>
    <dbReference type="NCBI Taxonomy" id="2838488"/>
    <lineage>
        <taxon>Bacteria</taxon>
        <taxon>Bacillati</taxon>
        <taxon>Bacillota</taxon>
        <taxon>Clostridia</taxon>
        <taxon>Lachnospirales</taxon>
        <taxon>Lachnospiraceae</taxon>
        <taxon>Blautia</taxon>
    </lineage>
</organism>
<reference evidence="2" key="1">
    <citation type="journal article" date="2021" name="PeerJ">
        <title>Extensive microbial diversity within the chicken gut microbiome revealed by metagenomics and culture.</title>
        <authorList>
            <person name="Gilroy R."/>
            <person name="Ravi A."/>
            <person name="Getino M."/>
            <person name="Pursley I."/>
            <person name="Horton D.L."/>
            <person name="Alikhan N.F."/>
            <person name="Baker D."/>
            <person name="Gharbi K."/>
            <person name="Hall N."/>
            <person name="Watson M."/>
            <person name="Adriaenssens E.M."/>
            <person name="Foster-Nyarko E."/>
            <person name="Jarju S."/>
            <person name="Secka A."/>
            <person name="Antonio M."/>
            <person name="Oren A."/>
            <person name="Chaudhuri R.R."/>
            <person name="La Ragione R."/>
            <person name="Hildebrand F."/>
            <person name="Pallen M.J."/>
        </authorList>
    </citation>
    <scope>NUCLEOTIDE SEQUENCE</scope>
    <source>
        <strain evidence="2">14324</strain>
    </source>
</reference>
<reference evidence="2" key="2">
    <citation type="submission" date="2021-04" db="EMBL/GenBank/DDBJ databases">
        <authorList>
            <person name="Gilroy R."/>
        </authorList>
    </citation>
    <scope>NUCLEOTIDE SEQUENCE</scope>
    <source>
        <strain evidence="2">14324</strain>
    </source>
</reference>
<feature type="transmembrane region" description="Helical" evidence="1">
    <location>
        <begin position="85"/>
        <end position="105"/>
    </location>
</feature>
<protein>
    <recommendedName>
        <fullName evidence="4">Zinc-finger domain-containing protein</fullName>
    </recommendedName>
</protein>
<comment type="caution">
    <text evidence="2">The sequence shown here is derived from an EMBL/GenBank/DDBJ whole genome shotgun (WGS) entry which is preliminary data.</text>
</comment>
<keyword evidence="1" id="KW-0812">Transmembrane</keyword>
<evidence type="ECO:0000313" key="2">
    <source>
        <dbReference type="EMBL" id="HIZ22475.1"/>
    </source>
</evidence>
<sequence length="170" mass="19057">MHLSKENLESFHKGEMDTQTMIRLLEHADSCDFCLQQLLEKEEDPANVPAPAYLKGEILSQAASPSLRIQKSVQRAPRKLQLFQFWLQTGAGIAIALFLLFFTAAGPIDFAPIHQDSGFYEEVEPLLDEDGQKDSLYRFSLGLGRGLFDGSQKITDYLNRISNTLLHGGK</sequence>